<dbReference type="PANTHER" id="PTHR43711:SF1">
    <property type="entry name" value="HISTIDINE KINASE 1"/>
    <property type="match status" value="1"/>
</dbReference>
<evidence type="ECO:0000313" key="10">
    <source>
        <dbReference type="Proteomes" id="UP001230156"/>
    </source>
</evidence>
<accession>A0ABU0YVQ4</accession>
<sequence>MPGFLASVVDRFEVELAALGAGVLGLLCVAVVVLVARNVRLRAAANEERELTRFWQLADATFSGVFVYRDNVILDVNAALCRFMGCEAADLIGHKVSEFVAPHCQDLLLHRIQSGEVENEEFEVIIKSGALRTVEVISRAIDYRGDKARVTALRDVTDRKHDEQFRAEEHRILTGIAENQPLAETLTLVCELAETALPGSICSVLLLSSDGRTVQPIAGPSLPAEFSAAIDGAPIGPAAGSCGTAAYRRQKVVVEDIETDPLWADYKGLALKFGLRACWSTPLIAKNGRVIGTFANYRRQPYKPTAEDFRVMDRLAASAAIAIQRTQMHNDLIAARDRAEQASRAKSQFLANMSHELRTPLNAILGFSEIISTQGLGPGAQERYREYAKDIHDSGTYLLSLINDVLDVARVEAGRVQIDREHCGVAAVVEEQLRLVRQAYPDAAPIAVRIGADCPDLMVDHRAFGQILINVIGNAAKFTPPNASITIGCDAAAPGLRLKIEDSGPGIPAHMLEELGKPFRQVESAYNRRHPGTGLGLYISRSLMRLHGGDLEIASQLGKGTTVTLAFPEDCTLRAVAETDGPPRVALAGQ</sequence>
<evidence type="ECO:0000256" key="6">
    <source>
        <dbReference type="ARBA" id="ARBA00023012"/>
    </source>
</evidence>
<evidence type="ECO:0000256" key="7">
    <source>
        <dbReference type="SAM" id="Phobius"/>
    </source>
</evidence>
<dbReference type="Gene3D" id="1.10.287.130">
    <property type="match status" value="1"/>
</dbReference>
<keyword evidence="3" id="KW-0597">Phosphoprotein</keyword>
<evidence type="ECO:0000313" key="9">
    <source>
        <dbReference type="EMBL" id="MDQ7250958.1"/>
    </source>
</evidence>
<dbReference type="EMBL" id="JAUYVI010000008">
    <property type="protein sequence ID" value="MDQ7250958.1"/>
    <property type="molecule type" value="Genomic_DNA"/>
</dbReference>
<dbReference type="PRINTS" id="PR00344">
    <property type="entry name" value="BCTRLSENSOR"/>
</dbReference>
<dbReference type="SUPFAM" id="SSF55874">
    <property type="entry name" value="ATPase domain of HSP90 chaperone/DNA topoisomerase II/histidine kinase"/>
    <property type="match status" value="1"/>
</dbReference>
<dbReference type="GO" id="GO:0005524">
    <property type="term" value="F:ATP binding"/>
    <property type="evidence" value="ECO:0007669"/>
    <property type="project" value="UniProtKB-KW"/>
</dbReference>
<keyword evidence="7" id="KW-0812">Transmembrane</keyword>
<gene>
    <name evidence="9" type="ORF">Q8A70_24945</name>
</gene>
<keyword evidence="7" id="KW-1133">Transmembrane helix</keyword>
<evidence type="ECO:0000256" key="4">
    <source>
        <dbReference type="ARBA" id="ARBA00022679"/>
    </source>
</evidence>
<evidence type="ECO:0000256" key="3">
    <source>
        <dbReference type="ARBA" id="ARBA00022553"/>
    </source>
</evidence>
<keyword evidence="9" id="KW-0067">ATP-binding</keyword>
<dbReference type="NCBIfam" id="TIGR00229">
    <property type="entry name" value="sensory_box"/>
    <property type="match status" value="1"/>
</dbReference>
<evidence type="ECO:0000256" key="2">
    <source>
        <dbReference type="ARBA" id="ARBA00012438"/>
    </source>
</evidence>
<feature type="transmembrane region" description="Helical" evidence="7">
    <location>
        <begin position="16"/>
        <end position="36"/>
    </location>
</feature>
<keyword evidence="9" id="KW-0547">Nucleotide-binding</keyword>
<dbReference type="InterPro" id="IPR036890">
    <property type="entry name" value="HATPase_C_sf"/>
</dbReference>
<dbReference type="InterPro" id="IPR035965">
    <property type="entry name" value="PAS-like_dom_sf"/>
</dbReference>
<dbReference type="PANTHER" id="PTHR43711">
    <property type="entry name" value="TWO-COMPONENT HISTIDINE KINASE"/>
    <property type="match status" value="1"/>
</dbReference>
<dbReference type="Proteomes" id="UP001230156">
    <property type="component" value="Unassembled WGS sequence"/>
</dbReference>
<dbReference type="InterPro" id="IPR004358">
    <property type="entry name" value="Sig_transdc_His_kin-like_C"/>
</dbReference>
<proteinExistence type="predicted"/>
<dbReference type="Pfam" id="PF13426">
    <property type="entry name" value="PAS_9"/>
    <property type="match status" value="1"/>
</dbReference>
<organism evidence="9 10">
    <name type="scientific">Dongia sedimenti</name>
    <dbReference type="NCBI Taxonomy" id="3064282"/>
    <lineage>
        <taxon>Bacteria</taxon>
        <taxon>Pseudomonadati</taxon>
        <taxon>Pseudomonadota</taxon>
        <taxon>Alphaproteobacteria</taxon>
        <taxon>Rhodospirillales</taxon>
        <taxon>Dongiaceae</taxon>
        <taxon>Dongia</taxon>
    </lineage>
</organism>
<dbReference type="SMART" id="SM00065">
    <property type="entry name" value="GAF"/>
    <property type="match status" value="1"/>
</dbReference>
<dbReference type="Gene3D" id="3.30.450.20">
    <property type="entry name" value="PAS domain"/>
    <property type="match status" value="1"/>
</dbReference>
<dbReference type="CDD" id="cd00130">
    <property type="entry name" value="PAS"/>
    <property type="match status" value="1"/>
</dbReference>
<dbReference type="EC" id="2.7.13.3" evidence="2"/>
<comment type="caution">
    <text evidence="9">The sequence shown here is derived from an EMBL/GenBank/DDBJ whole genome shotgun (WGS) entry which is preliminary data.</text>
</comment>
<dbReference type="RefSeq" id="WP_379960844.1">
    <property type="nucleotide sequence ID" value="NZ_JAUYVI010000008.1"/>
</dbReference>
<dbReference type="CDD" id="cd00082">
    <property type="entry name" value="HisKA"/>
    <property type="match status" value="1"/>
</dbReference>
<keyword evidence="4" id="KW-0808">Transferase</keyword>
<dbReference type="InterPro" id="IPR003594">
    <property type="entry name" value="HATPase_dom"/>
</dbReference>
<dbReference type="InterPro" id="IPR050736">
    <property type="entry name" value="Sensor_HK_Regulatory"/>
</dbReference>
<dbReference type="Gene3D" id="3.30.565.10">
    <property type="entry name" value="Histidine kinase-like ATPase, C-terminal domain"/>
    <property type="match status" value="1"/>
</dbReference>
<name>A0ABU0YVQ4_9PROT</name>
<dbReference type="SUPFAM" id="SSF55781">
    <property type="entry name" value="GAF domain-like"/>
    <property type="match status" value="1"/>
</dbReference>
<dbReference type="PROSITE" id="PS50109">
    <property type="entry name" value="HIS_KIN"/>
    <property type="match status" value="1"/>
</dbReference>
<dbReference type="InterPro" id="IPR029016">
    <property type="entry name" value="GAF-like_dom_sf"/>
</dbReference>
<dbReference type="InterPro" id="IPR003018">
    <property type="entry name" value="GAF"/>
</dbReference>
<evidence type="ECO:0000256" key="1">
    <source>
        <dbReference type="ARBA" id="ARBA00000085"/>
    </source>
</evidence>
<evidence type="ECO:0000259" key="8">
    <source>
        <dbReference type="PROSITE" id="PS50109"/>
    </source>
</evidence>
<keyword evidence="6" id="KW-0902">Two-component regulatory system</keyword>
<dbReference type="SUPFAM" id="SSF47384">
    <property type="entry name" value="Homodimeric domain of signal transducing histidine kinase"/>
    <property type="match status" value="1"/>
</dbReference>
<evidence type="ECO:0000256" key="5">
    <source>
        <dbReference type="ARBA" id="ARBA00022777"/>
    </source>
</evidence>
<dbReference type="Pfam" id="PF00512">
    <property type="entry name" value="HisKA"/>
    <property type="match status" value="1"/>
</dbReference>
<protein>
    <recommendedName>
        <fullName evidence="2">histidine kinase</fullName>
        <ecNumber evidence="2">2.7.13.3</ecNumber>
    </recommendedName>
</protein>
<dbReference type="InterPro" id="IPR000014">
    <property type="entry name" value="PAS"/>
</dbReference>
<keyword evidence="5" id="KW-0418">Kinase</keyword>
<dbReference type="InterPro" id="IPR003661">
    <property type="entry name" value="HisK_dim/P_dom"/>
</dbReference>
<keyword evidence="10" id="KW-1185">Reference proteome</keyword>
<comment type="catalytic activity">
    <reaction evidence="1">
        <text>ATP + protein L-histidine = ADP + protein N-phospho-L-histidine.</text>
        <dbReference type="EC" id="2.7.13.3"/>
    </reaction>
</comment>
<dbReference type="Pfam" id="PF02518">
    <property type="entry name" value="HATPase_c"/>
    <property type="match status" value="1"/>
</dbReference>
<dbReference type="SUPFAM" id="SSF55785">
    <property type="entry name" value="PYP-like sensor domain (PAS domain)"/>
    <property type="match status" value="1"/>
</dbReference>
<dbReference type="Gene3D" id="3.30.450.40">
    <property type="match status" value="1"/>
</dbReference>
<dbReference type="Pfam" id="PF13185">
    <property type="entry name" value="GAF_2"/>
    <property type="match status" value="1"/>
</dbReference>
<feature type="domain" description="Histidine kinase" evidence="8">
    <location>
        <begin position="352"/>
        <end position="571"/>
    </location>
</feature>
<dbReference type="SMART" id="SM00091">
    <property type="entry name" value="PAS"/>
    <property type="match status" value="1"/>
</dbReference>
<dbReference type="InterPro" id="IPR036097">
    <property type="entry name" value="HisK_dim/P_sf"/>
</dbReference>
<dbReference type="SMART" id="SM00387">
    <property type="entry name" value="HATPase_c"/>
    <property type="match status" value="1"/>
</dbReference>
<reference evidence="10" key="1">
    <citation type="submission" date="2023-08" db="EMBL/GenBank/DDBJ databases">
        <title>Rhodospirillaceae gen. nov., a novel taxon isolated from the Yangtze River Yuezi River estuary sludge.</title>
        <authorList>
            <person name="Ruan L."/>
        </authorList>
    </citation>
    <scope>NUCLEOTIDE SEQUENCE [LARGE SCALE GENOMIC DNA]</scope>
    <source>
        <strain evidence="10">R-7</strain>
    </source>
</reference>
<keyword evidence="7" id="KW-0472">Membrane</keyword>
<dbReference type="InterPro" id="IPR005467">
    <property type="entry name" value="His_kinase_dom"/>
</dbReference>
<dbReference type="SMART" id="SM00388">
    <property type="entry name" value="HisKA"/>
    <property type="match status" value="1"/>
</dbReference>